<comment type="caution">
    <text evidence="6">The sequence shown here is derived from an EMBL/GenBank/DDBJ whole genome shotgun (WGS) entry which is preliminary data.</text>
</comment>
<name>A0ABU0C5C4_9BRAD</name>
<evidence type="ECO:0000313" key="7">
    <source>
        <dbReference type="Proteomes" id="UP001230253"/>
    </source>
</evidence>
<dbReference type="InterPro" id="IPR002123">
    <property type="entry name" value="Plipid/glycerol_acylTrfase"/>
</dbReference>
<keyword evidence="4" id="KW-0472">Membrane</keyword>
<sequence length="255" mass="29257">MYARSILFNVVFYVNFAVQAIVFSPMLLFPQRYGVWVTKFWTASSLFWHRLICGVKEDVRGLENIPKGGCIVAAKHQSTWETMRLVYMLDKPAYILKRELMWIPLLGWYMKKYGHIPVDRGSRSKALLSITEHAKDRVAKGFQVIIFPEGTRRPPLAPPNYRYGVVHLYKELKVPVVPVALNAGLYWPRRSIAHIPGTVRVEVLPPIEPGLDSATFAAKLQQCIEDKTNELMQEARERDPATRRIVVEEHVAEVT</sequence>
<evidence type="ECO:0000256" key="3">
    <source>
        <dbReference type="ARBA" id="ARBA00023315"/>
    </source>
</evidence>
<evidence type="ECO:0000256" key="1">
    <source>
        <dbReference type="ARBA" id="ARBA00005189"/>
    </source>
</evidence>
<dbReference type="SUPFAM" id="SSF69593">
    <property type="entry name" value="Glycerol-3-phosphate (1)-acyltransferase"/>
    <property type="match status" value="1"/>
</dbReference>
<keyword evidence="2 6" id="KW-0808">Transferase</keyword>
<accession>A0ABU0C5C4</accession>
<evidence type="ECO:0000313" key="6">
    <source>
        <dbReference type="EMBL" id="MDQ0325724.1"/>
    </source>
</evidence>
<keyword evidence="7" id="KW-1185">Reference proteome</keyword>
<reference evidence="6 7" key="1">
    <citation type="submission" date="2023-07" db="EMBL/GenBank/DDBJ databases">
        <title>Genomic Encyclopedia of Type Strains, Phase IV (KMG-IV): sequencing the most valuable type-strain genomes for metagenomic binning, comparative biology and taxonomic classification.</title>
        <authorList>
            <person name="Goeker M."/>
        </authorList>
    </citation>
    <scope>NUCLEOTIDE SEQUENCE [LARGE SCALE GENOMIC DNA]</scope>
    <source>
        <strain evidence="6 7">DSM 11549</strain>
    </source>
</reference>
<dbReference type="RefSeq" id="WP_307153895.1">
    <property type="nucleotide sequence ID" value="NZ_JAUSUK010000001.1"/>
</dbReference>
<dbReference type="EMBL" id="JAUSUK010000001">
    <property type="protein sequence ID" value="MDQ0325724.1"/>
    <property type="molecule type" value="Genomic_DNA"/>
</dbReference>
<gene>
    <name evidence="6" type="ORF">J2R99_001573</name>
</gene>
<dbReference type="EC" id="2.3.1.51" evidence="6"/>
<proteinExistence type="predicted"/>
<evidence type="ECO:0000259" key="5">
    <source>
        <dbReference type="SMART" id="SM00563"/>
    </source>
</evidence>
<protein>
    <submittedName>
        <fullName evidence="6">1-acyl-sn-glycerol-3-phosphate acyltransferase</fullName>
        <ecNumber evidence="6">2.3.1.51</ecNumber>
    </submittedName>
</protein>
<evidence type="ECO:0000256" key="4">
    <source>
        <dbReference type="SAM" id="Phobius"/>
    </source>
</evidence>
<dbReference type="Proteomes" id="UP001230253">
    <property type="component" value="Unassembled WGS sequence"/>
</dbReference>
<dbReference type="GO" id="GO:0003841">
    <property type="term" value="F:1-acylglycerol-3-phosphate O-acyltransferase activity"/>
    <property type="evidence" value="ECO:0007669"/>
    <property type="project" value="UniProtKB-EC"/>
</dbReference>
<feature type="domain" description="Phospholipid/glycerol acyltransferase" evidence="5">
    <location>
        <begin position="70"/>
        <end position="184"/>
    </location>
</feature>
<feature type="transmembrane region" description="Helical" evidence="4">
    <location>
        <begin position="6"/>
        <end position="29"/>
    </location>
</feature>
<keyword evidence="4" id="KW-0812">Transmembrane</keyword>
<dbReference type="PANTHER" id="PTHR10434">
    <property type="entry name" value="1-ACYL-SN-GLYCEROL-3-PHOSPHATE ACYLTRANSFERASE"/>
    <property type="match status" value="1"/>
</dbReference>
<comment type="pathway">
    <text evidence="1">Lipid metabolism.</text>
</comment>
<dbReference type="CDD" id="cd07989">
    <property type="entry name" value="LPLAT_AGPAT-like"/>
    <property type="match status" value="1"/>
</dbReference>
<keyword evidence="4" id="KW-1133">Transmembrane helix</keyword>
<organism evidence="6 7">
    <name type="scientific">Rhodopseudomonas julia</name>
    <dbReference type="NCBI Taxonomy" id="200617"/>
    <lineage>
        <taxon>Bacteria</taxon>
        <taxon>Pseudomonadati</taxon>
        <taxon>Pseudomonadota</taxon>
        <taxon>Alphaproteobacteria</taxon>
        <taxon>Hyphomicrobiales</taxon>
        <taxon>Nitrobacteraceae</taxon>
        <taxon>Rhodopseudomonas</taxon>
    </lineage>
</organism>
<keyword evidence="3 6" id="KW-0012">Acyltransferase</keyword>
<evidence type="ECO:0000256" key="2">
    <source>
        <dbReference type="ARBA" id="ARBA00022679"/>
    </source>
</evidence>
<dbReference type="SMART" id="SM00563">
    <property type="entry name" value="PlsC"/>
    <property type="match status" value="1"/>
</dbReference>
<dbReference type="Pfam" id="PF01553">
    <property type="entry name" value="Acyltransferase"/>
    <property type="match status" value="1"/>
</dbReference>
<dbReference type="PANTHER" id="PTHR10434:SF40">
    <property type="entry name" value="1-ACYL-SN-GLYCEROL-3-PHOSPHATE ACYLTRANSFERASE"/>
    <property type="match status" value="1"/>
</dbReference>